<evidence type="ECO:0000256" key="1">
    <source>
        <dbReference type="SAM" id="Coils"/>
    </source>
</evidence>
<dbReference type="GeneID" id="25336656"/>
<sequence length="471" mass="52267">MTRFAACVLAAVLFAAGPSSALPTPIGDPFRRLGEMETYQTGGEGPSPNPTPSPPAEGSSSSTSTAAPDTAQQWFEGFNRAVQKQLQLQESLMRQLMEDIQQYLSEALGWNENGSSALERVNAMLEMISSRMAITREAATEMAIGSSETEEQAAREATQKFMREVRVQDIVVDALWASLRAVQTSTWMSGITGQVEESDVFNAANRAAEEFLVRMYHNLRAAGIAEEDIVKYVPKNAIEETTSSPTRNMGRKSRGYYHYNYGYNYGYRYPHYSYYYTHPQPFYSYPVAAYPRYMHNYSWGYPVYTPSDWGSAPCFSSSCNDCGRGPQPEPLVHEHEMFHRALGEEDPTMMGAHGAPNPYVYGTPMMQDAYGTGPAMSAQGYNNGYPNYGYYPSSMNPRFNAATTAATGNMNYSQQSPAAPMGRMGSLGSPYGYTVTPNSRYRPSTFPVRNLGMWEGPEPMMEFMPFGAVEP</sequence>
<gene>
    <name evidence="4" type="ORF">EMWEY_00026700</name>
</gene>
<dbReference type="AlphaFoldDB" id="U6M394"/>
<reference evidence="4" key="1">
    <citation type="submission" date="2013-10" db="EMBL/GenBank/DDBJ databases">
        <title>Genomic analysis of the causative agents of coccidiosis in chickens.</title>
        <authorList>
            <person name="Reid A.J."/>
            <person name="Blake D."/>
            <person name="Billington K."/>
            <person name="Browne H."/>
            <person name="Dunn M."/>
            <person name="Hung S."/>
            <person name="Kawahara F."/>
            <person name="Miranda-Saavedra D."/>
            <person name="Mourier T."/>
            <person name="Nagra H."/>
            <person name="Otto T.D."/>
            <person name="Rawlings N."/>
            <person name="Sanchez A."/>
            <person name="Sanders M."/>
            <person name="Subramaniam C."/>
            <person name="Tay Y."/>
            <person name="Dear P."/>
            <person name="Doerig C."/>
            <person name="Gruber A."/>
            <person name="Parkinson J."/>
            <person name="Shirley M."/>
            <person name="Wan K.L."/>
            <person name="Berriman M."/>
            <person name="Tomley F."/>
            <person name="Pain A."/>
        </authorList>
    </citation>
    <scope>NUCLEOTIDE SEQUENCE [LARGE SCALE GENOMIC DNA]</scope>
    <source>
        <strain evidence="4">Weybridge</strain>
    </source>
</reference>
<dbReference type="RefSeq" id="XP_013333564.1">
    <property type="nucleotide sequence ID" value="XM_013478110.1"/>
</dbReference>
<dbReference type="OMA" id="EMISSRM"/>
<reference evidence="4" key="2">
    <citation type="submission" date="2013-10" db="EMBL/GenBank/DDBJ databases">
        <authorList>
            <person name="Aslett M."/>
        </authorList>
    </citation>
    <scope>NUCLEOTIDE SEQUENCE [LARGE SCALE GENOMIC DNA]</scope>
    <source>
        <strain evidence="4">Weybridge</strain>
    </source>
</reference>
<dbReference type="VEuPathDB" id="ToxoDB:EMWEY_00026700"/>
<evidence type="ECO:0000313" key="4">
    <source>
        <dbReference type="EMBL" id="CDJ56914.1"/>
    </source>
</evidence>
<dbReference type="EMBL" id="HG719170">
    <property type="protein sequence ID" value="CDJ56914.1"/>
    <property type="molecule type" value="Genomic_DNA"/>
</dbReference>
<feature type="signal peptide" evidence="3">
    <location>
        <begin position="1"/>
        <end position="21"/>
    </location>
</feature>
<feature type="chain" id="PRO_5004673282" evidence="3">
    <location>
        <begin position="22"/>
        <end position="471"/>
    </location>
</feature>
<accession>U6M394</accession>
<dbReference type="OrthoDB" id="347673at2759"/>
<evidence type="ECO:0000256" key="3">
    <source>
        <dbReference type="SAM" id="SignalP"/>
    </source>
</evidence>
<name>U6M394_EIMMA</name>
<evidence type="ECO:0000313" key="5">
    <source>
        <dbReference type="Proteomes" id="UP000030763"/>
    </source>
</evidence>
<feature type="coiled-coil region" evidence="1">
    <location>
        <begin position="79"/>
        <end position="106"/>
    </location>
</feature>
<feature type="compositionally biased region" description="Low complexity" evidence="2">
    <location>
        <begin position="56"/>
        <end position="67"/>
    </location>
</feature>
<feature type="region of interest" description="Disordered" evidence="2">
    <location>
        <begin position="24"/>
        <end position="67"/>
    </location>
</feature>
<organism evidence="4 5">
    <name type="scientific">Eimeria maxima</name>
    <name type="common">Coccidian parasite</name>
    <dbReference type="NCBI Taxonomy" id="5804"/>
    <lineage>
        <taxon>Eukaryota</taxon>
        <taxon>Sar</taxon>
        <taxon>Alveolata</taxon>
        <taxon>Apicomplexa</taxon>
        <taxon>Conoidasida</taxon>
        <taxon>Coccidia</taxon>
        <taxon>Eucoccidiorida</taxon>
        <taxon>Eimeriorina</taxon>
        <taxon>Eimeriidae</taxon>
        <taxon>Eimeria</taxon>
    </lineage>
</organism>
<keyword evidence="5" id="KW-1185">Reference proteome</keyword>
<dbReference type="Proteomes" id="UP000030763">
    <property type="component" value="Unassembled WGS sequence"/>
</dbReference>
<keyword evidence="1" id="KW-0175">Coiled coil</keyword>
<proteinExistence type="predicted"/>
<evidence type="ECO:0000256" key="2">
    <source>
        <dbReference type="SAM" id="MobiDB-lite"/>
    </source>
</evidence>
<protein>
    <submittedName>
        <fullName evidence="4">56 kDa gametocyte antigen, related</fullName>
    </submittedName>
</protein>
<keyword evidence="3" id="KW-0732">Signal</keyword>